<keyword evidence="2" id="KW-1185">Reference proteome</keyword>
<gene>
    <name evidence="1" type="ORF">PhiH1_115</name>
</gene>
<dbReference type="Proteomes" id="UP000277198">
    <property type="component" value="Segment"/>
</dbReference>
<sequence>MTVWQQHRSVDAGEVSLDELDLDIRVRKPKDDPLEFEVTTWNLTDETWGRIADGDLCRIELGWGDGTVETVCLGTIDTRKRSPSASDVEYKLAGVDETEAVTKVSPDSSWSQKTWVDKRPDQITEAIASEIGLSAQTESAGEPIQGSWSVTPDKTVTGWLDDLVQIAAEKTGVEWEWFATRGQIYFLPRSEEAQEAPQLSYEGMLVSIGEKSDTNDDVEGQLEFEAMLEPRISKGAAVYVDTDDYSGPYRVSDYEFRSSTQSGDHLARGTLTPIEADYSIDN</sequence>
<organism evidence="1 2">
    <name type="scientific">Halobacterium phage phiH</name>
    <name type="common">Bacteriophage phi-H</name>
    <dbReference type="NCBI Taxonomy" id="169684"/>
    <lineage>
        <taxon>Viruses</taxon>
        <taxon>Duplodnaviria</taxon>
        <taxon>Heunggongvirae</taxon>
        <taxon>Uroviricota</taxon>
        <taxon>Caudoviricetes</taxon>
        <taxon>Vertoviridae</taxon>
        <taxon>Myohalovirus</taxon>
        <taxon>Myohalovirus spontanei</taxon>
        <taxon>Myohalovirus phiH</taxon>
    </lineage>
</organism>
<dbReference type="EMBL" id="MK002701">
    <property type="protein sequence ID" value="AYM00270.1"/>
    <property type="molecule type" value="Genomic_DNA"/>
</dbReference>
<protein>
    <submittedName>
        <fullName evidence="1">Uncharacterized protein</fullName>
    </submittedName>
</protein>
<name>A0A3G1ZKQ6_BPPHH</name>
<evidence type="ECO:0000313" key="1">
    <source>
        <dbReference type="EMBL" id="AYM00270.1"/>
    </source>
</evidence>
<proteinExistence type="predicted"/>
<reference evidence="1 2" key="1">
    <citation type="journal article" date="2018" name="Genes (Basel)">
        <title>Complete Genome Sequence of the Model Halovirus PhiH1 (PhiH1).</title>
        <authorList>
            <person name="Dyall-Smith M."/>
            <person name="Pfeifer F."/>
            <person name="Witte A."/>
            <person name="Oesterhelt D."/>
            <person name="Pfeiffer F."/>
        </authorList>
    </citation>
    <scope>NUCLEOTIDE SEQUENCE [LARGE SCALE GENOMIC DNA]</scope>
    <source>
        <strain evidence="1">Variant phiH1</strain>
    </source>
</reference>
<accession>A0A3G1ZKQ6</accession>
<dbReference type="SUPFAM" id="SSF69279">
    <property type="entry name" value="Phage tail proteins"/>
    <property type="match status" value="1"/>
</dbReference>
<organismHost>
    <name type="scientific">Halobacterium salinarum</name>
    <name type="common">Halobacterium halobium</name>
    <dbReference type="NCBI Taxonomy" id="2242"/>
</organismHost>
<evidence type="ECO:0000313" key="2">
    <source>
        <dbReference type="Proteomes" id="UP000277198"/>
    </source>
</evidence>